<feature type="domain" description="Leucine rich repeat variant" evidence="3">
    <location>
        <begin position="2"/>
        <end position="31"/>
    </location>
</feature>
<keyword evidence="5" id="KW-1185">Reference proteome</keyword>
<evidence type="ECO:0000256" key="1">
    <source>
        <dbReference type="SAM" id="MobiDB-lite"/>
    </source>
</evidence>
<protein>
    <recommendedName>
        <fullName evidence="3">Leucine rich repeat variant domain-containing protein</fullName>
    </recommendedName>
</protein>
<sequence length="95" mass="10150">MERPDLWGEILEHPNAQPELWQWIAKQHAAEQPTPDDPPEAPLPGRLSKRATAVVAVVIAVLLAVGGAAASLAATGALDRWFGEPEPAPWSDLDA</sequence>
<accession>A0A939S7K7</accession>
<dbReference type="InterPro" id="IPR057893">
    <property type="entry name" value="LRV_2"/>
</dbReference>
<keyword evidence="2" id="KW-0472">Membrane</keyword>
<feature type="transmembrane region" description="Helical" evidence="2">
    <location>
        <begin position="53"/>
        <end position="74"/>
    </location>
</feature>
<dbReference type="Pfam" id="PF25591">
    <property type="entry name" value="LRV_2"/>
    <property type="match status" value="1"/>
</dbReference>
<evidence type="ECO:0000313" key="5">
    <source>
        <dbReference type="Proteomes" id="UP000664382"/>
    </source>
</evidence>
<name>A0A939S7K7_9MICO</name>
<gene>
    <name evidence="4" type="ORF">J4H92_03900</name>
</gene>
<evidence type="ECO:0000256" key="2">
    <source>
        <dbReference type="SAM" id="Phobius"/>
    </source>
</evidence>
<dbReference type="RefSeq" id="WP_208096244.1">
    <property type="nucleotide sequence ID" value="NZ_JAGDYM010000004.1"/>
</dbReference>
<keyword evidence="2" id="KW-0812">Transmembrane</keyword>
<dbReference type="EMBL" id="JAGDYM010000004">
    <property type="protein sequence ID" value="MBO1901091.1"/>
    <property type="molecule type" value="Genomic_DNA"/>
</dbReference>
<comment type="caution">
    <text evidence="4">The sequence shown here is derived from an EMBL/GenBank/DDBJ whole genome shotgun (WGS) entry which is preliminary data.</text>
</comment>
<evidence type="ECO:0000259" key="3">
    <source>
        <dbReference type="Pfam" id="PF25591"/>
    </source>
</evidence>
<feature type="region of interest" description="Disordered" evidence="1">
    <location>
        <begin position="26"/>
        <end position="45"/>
    </location>
</feature>
<evidence type="ECO:0000313" key="4">
    <source>
        <dbReference type="EMBL" id="MBO1901091.1"/>
    </source>
</evidence>
<reference evidence="4" key="1">
    <citation type="submission" date="2021-03" db="EMBL/GenBank/DDBJ databases">
        <title>Leucobacter chromiisoli sp. nov., isolated from chromium-containing soil of chemical plant.</title>
        <authorList>
            <person name="Xu Z."/>
        </authorList>
    </citation>
    <scope>NUCLEOTIDE SEQUENCE</scope>
    <source>
        <strain evidence="4">S27</strain>
    </source>
</reference>
<proteinExistence type="predicted"/>
<dbReference type="AlphaFoldDB" id="A0A939S7K7"/>
<keyword evidence="2" id="KW-1133">Transmembrane helix</keyword>
<organism evidence="4 5">
    <name type="scientific">Leucobacter weissii</name>
    <dbReference type="NCBI Taxonomy" id="1983706"/>
    <lineage>
        <taxon>Bacteria</taxon>
        <taxon>Bacillati</taxon>
        <taxon>Actinomycetota</taxon>
        <taxon>Actinomycetes</taxon>
        <taxon>Micrococcales</taxon>
        <taxon>Microbacteriaceae</taxon>
        <taxon>Leucobacter</taxon>
    </lineage>
</organism>
<dbReference type="Proteomes" id="UP000664382">
    <property type="component" value="Unassembled WGS sequence"/>
</dbReference>